<keyword evidence="7" id="KW-0479">Metal-binding</keyword>
<comment type="pathway">
    <text evidence="3">Protein modification; protein ubiquitination.</text>
</comment>
<dbReference type="InterPro" id="IPR001841">
    <property type="entry name" value="Znf_RING"/>
</dbReference>
<feature type="transmembrane region" description="Helical" evidence="16">
    <location>
        <begin position="57"/>
        <end position="73"/>
    </location>
</feature>
<dbReference type="SUPFAM" id="SSF57850">
    <property type="entry name" value="RING/U-box"/>
    <property type="match status" value="1"/>
</dbReference>
<feature type="transmembrane region" description="Helical" evidence="16">
    <location>
        <begin position="483"/>
        <end position="506"/>
    </location>
</feature>
<evidence type="ECO:0000256" key="2">
    <source>
        <dbReference type="ARBA" id="ARBA00004127"/>
    </source>
</evidence>
<feature type="transmembrane region" description="Helical" evidence="16">
    <location>
        <begin position="605"/>
        <end position="622"/>
    </location>
</feature>
<keyword evidence="8" id="KW-0732">Signal</keyword>
<dbReference type="InterPro" id="IPR021319">
    <property type="entry name" value="DUF2921"/>
</dbReference>
<evidence type="ECO:0000313" key="18">
    <source>
        <dbReference type="EMBL" id="OWZ14751.1"/>
    </source>
</evidence>
<dbReference type="OrthoDB" id="9984778at2759"/>
<evidence type="ECO:0000256" key="7">
    <source>
        <dbReference type="ARBA" id="ARBA00022723"/>
    </source>
</evidence>
<evidence type="ECO:0000256" key="9">
    <source>
        <dbReference type="ARBA" id="ARBA00022771"/>
    </source>
</evidence>
<dbReference type="GO" id="GO:0043161">
    <property type="term" value="P:proteasome-mediated ubiquitin-dependent protein catabolic process"/>
    <property type="evidence" value="ECO:0007669"/>
    <property type="project" value="TreeGrafter"/>
</dbReference>
<evidence type="ECO:0000256" key="5">
    <source>
        <dbReference type="ARBA" id="ARBA00022679"/>
    </source>
</evidence>
<evidence type="ECO:0000256" key="4">
    <source>
        <dbReference type="ARBA" id="ARBA00012483"/>
    </source>
</evidence>
<dbReference type="InterPro" id="IPR011016">
    <property type="entry name" value="Znf_RING-CH"/>
</dbReference>
<feature type="transmembrane region" description="Helical" evidence="16">
    <location>
        <begin position="576"/>
        <end position="593"/>
    </location>
</feature>
<organism evidence="18 19">
    <name type="scientific">Phytophthora megakarya</name>
    <dbReference type="NCBI Taxonomy" id="4795"/>
    <lineage>
        <taxon>Eukaryota</taxon>
        <taxon>Sar</taxon>
        <taxon>Stramenopiles</taxon>
        <taxon>Oomycota</taxon>
        <taxon>Peronosporomycetes</taxon>
        <taxon>Peronosporales</taxon>
        <taxon>Peronosporaceae</taxon>
        <taxon>Phytophthora</taxon>
    </lineage>
</organism>
<feature type="region of interest" description="Disordered" evidence="15">
    <location>
        <begin position="262"/>
        <end position="286"/>
    </location>
</feature>
<keyword evidence="6 16" id="KW-0812">Transmembrane</keyword>
<keyword evidence="10" id="KW-0833">Ubl conjugation pathway</keyword>
<keyword evidence="13 16" id="KW-0472">Membrane</keyword>
<dbReference type="AlphaFoldDB" id="A0A225WAK4"/>
<feature type="transmembrane region" description="Helical" evidence="16">
    <location>
        <begin position="535"/>
        <end position="564"/>
    </location>
</feature>
<dbReference type="EC" id="2.3.2.27" evidence="4"/>
<evidence type="ECO:0000259" key="17">
    <source>
        <dbReference type="PROSITE" id="PS50089"/>
    </source>
</evidence>
<dbReference type="EMBL" id="NBNE01001270">
    <property type="protein sequence ID" value="OWZ14751.1"/>
    <property type="molecule type" value="Genomic_DNA"/>
</dbReference>
<keyword evidence="11" id="KW-0862">Zinc</keyword>
<evidence type="ECO:0000256" key="10">
    <source>
        <dbReference type="ARBA" id="ARBA00022786"/>
    </source>
</evidence>
<dbReference type="PROSITE" id="PS50089">
    <property type="entry name" value="ZF_RING_2"/>
    <property type="match status" value="1"/>
</dbReference>
<protein>
    <recommendedName>
        <fullName evidence="4">RING-type E3 ubiquitin transferase</fullName>
        <ecNumber evidence="4">2.3.2.27</ecNumber>
    </recommendedName>
</protein>
<evidence type="ECO:0000256" key="8">
    <source>
        <dbReference type="ARBA" id="ARBA00022729"/>
    </source>
</evidence>
<comment type="catalytic activity">
    <reaction evidence="1">
        <text>S-ubiquitinyl-[E2 ubiquitin-conjugating enzyme]-L-cysteine + [acceptor protein]-L-lysine = [E2 ubiquitin-conjugating enzyme]-L-cysteine + N(6)-ubiquitinyl-[acceptor protein]-L-lysine.</text>
        <dbReference type="EC" id="2.3.2.27"/>
    </reaction>
</comment>
<evidence type="ECO:0000313" key="19">
    <source>
        <dbReference type="Proteomes" id="UP000198211"/>
    </source>
</evidence>
<keyword evidence="19" id="KW-1185">Reference proteome</keyword>
<comment type="caution">
    <text evidence="18">The sequence shown here is derived from an EMBL/GenBank/DDBJ whole genome shotgun (WGS) entry which is preliminary data.</text>
</comment>
<dbReference type="Pfam" id="PF11145">
    <property type="entry name" value="DUF2921"/>
    <property type="match status" value="1"/>
</dbReference>
<evidence type="ECO:0000256" key="15">
    <source>
        <dbReference type="SAM" id="MobiDB-lite"/>
    </source>
</evidence>
<evidence type="ECO:0000256" key="1">
    <source>
        <dbReference type="ARBA" id="ARBA00000900"/>
    </source>
</evidence>
<dbReference type="PANTHER" id="PTHR22763:SF162">
    <property type="entry name" value="TRANSMEMBRANE E3 UBIQUITIN-PROTEIN LIGASE 1"/>
    <property type="match status" value="1"/>
</dbReference>
<evidence type="ECO:0000256" key="11">
    <source>
        <dbReference type="ARBA" id="ARBA00022833"/>
    </source>
</evidence>
<name>A0A225WAK4_9STRA</name>
<dbReference type="InterPro" id="IPR050731">
    <property type="entry name" value="HRD1_E3_ubiq-ligases"/>
</dbReference>
<evidence type="ECO:0000256" key="13">
    <source>
        <dbReference type="ARBA" id="ARBA00023136"/>
    </source>
</evidence>
<keyword evidence="9 14" id="KW-0863">Zinc-finger</keyword>
<dbReference type="GO" id="GO:0012505">
    <property type="term" value="C:endomembrane system"/>
    <property type="evidence" value="ECO:0007669"/>
    <property type="project" value="UniProtKB-SubCell"/>
</dbReference>
<dbReference type="GO" id="GO:0008270">
    <property type="term" value="F:zinc ion binding"/>
    <property type="evidence" value="ECO:0007669"/>
    <property type="project" value="UniProtKB-KW"/>
</dbReference>
<feature type="domain" description="RING-type" evidence="17">
    <location>
        <begin position="721"/>
        <end position="763"/>
    </location>
</feature>
<reference evidence="19" key="1">
    <citation type="submission" date="2017-03" db="EMBL/GenBank/DDBJ databases">
        <title>Phytopthora megakarya and P. palmivora, two closely related causual agents of cacao black pod achieved similar genome size and gene model numbers by different mechanisms.</title>
        <authorList>
            <person name="Ali S."/>
            <person name="Shao J."/>
            <person name="Larry D.J."/>
            <person name="Kronmiller B."/>
            <person name="Shen D."/>
            <person name="Strem M.D."/>
            <person name="Melnick R.L."/>
            <person name="Guiltinan M.J."/>
            <person name="Tyler B.M."/>
            <person name="Meinhardt L.W."/>
            <person name="Bailey B.A."/>
        </authorList>
    </citation>
    <scope>NUCLEOTIDE SEQUENCE [LARGE SCALE GENOMIC DNA]</scope>
    <source>
        <strain evidence="19">zdho120</strain>
    </source>
</reference>
<dbReference type="Pfam" id="PF13639">
    <property type="entry name" value="zf-RING_2"/>
    <property type="match status" value="1"/>
</dbReference>
<dbReference type="SMART" id="SM00184">
    <property type="entry name" value="RING"/>
    <property type="match status" value="1"/>
</dbReference>
<evidence type="ECO:0000256" key="3">
    <source>
        <dbReference type="ARBA" id="ARBA00004906"/>
    </source>
</evidence>
<dbReference type="PANTHER" id="PTHR22763">
    <property type="entry name" value="RING ZINC FINGER PROTEIN"/>
    <property type="match status" value="1"/>
</dbReference>
<accession>A0A225WAK4</accession>
<keyword evidence="5" id="KW-0808">Transferase</keyword>
<dbReference type="GO" id="GO:0061630">
    <property type="term" value="F:ubiquitin protein ligase activity"/>
    <property type="evidence" value="ECO:0007669"/>
    <property type="project" value="UniProtKB-EC"/>
</dbReference>
<dbReference type="STRING" id="4795.A0A225WAK4"/>
<comment type="subcellular location">
    <subcellularLocation>
        <location evidence="2">Endomembrane system</location>
        <topology evidence="2">Multi-pass membrane protein</topology>
    </subcellularLocation>
</comment>
<evidence type="ECO:0000256" key="12">
    <source>
        <dbReference type="ARBA" id="ARBA00022989"/>
    </source>
</evidence>
<dbReference type="Proteomes" id="UP000198211">
    <property type="component" value="Unassembled WGS sequence"/>
</dbReference>
<dbReference type="InterPro" id="IPR013083">
    <property type="entry name" value="Znf_RING/FYVE/PHD"/>
</dbReference>
<feature type="compositionally biased region" description="Acidic residues" evidence="15">
    <location>
        <begin position="268"/>
        <end position="281"/>
    </location>
</feature>
<dbReference type="SMART" id="SM00744">
    <property type="entry name" value="RINGv"/>
    <property type="match status" value="1"/>
</dbReference>
<evidence type="ECO:0000256" key="16">
    <source>
        <dbReference type="SAM" id="Phobius"/>
    </source>
</evidence>
<sequence length="769" mass="87525">MADRNDESRRVVMIVRANSPRRNGDGPGGSPGGDPLALNLGAMEADWRQQQFQRQRMQLLSMAIFLCFLVLFFDNRAGDARNARNSRTGGLGDGTGRNRYSLPQNAFNDSDRVQRVHEFETLLKQQPGYRHQEPPLNVTGIYSGTWDSLLAEEYDANKPVYQDIIPYLKVDREIQLQQYTQPVERGHTWLFLKMKTPASKELTKEVAYVTGQLVIYEEQASLAATILPVQGVFLRKLAKLTLFGNSPDSSVQILYRKTGVEGNTTNLDETDAPASDADEEDAKGNLENLPRQPRAELMNLGVLDGVPAVENRDEYASIDISPPRYSYVSRFRSSDSFSDQCVSIVEMSLVNDTSKPAYKGGEDDDDDAATVLQKSMRHMKLEGTLASVNCGLYLKLDTTFQEENLNVFFAKASRYAVIMTFIAMAEIYFLLRQLQISSTQATAAKVSLLTIGQQAIVDSYLSIVDSYLCLGHLTVGIVAQNVFAAFASVAFVKLIIFSVFEMRYLLIIWKARRPQGFSEGWLTLRRELTTLYSRFYLSLLAGLCIFYNFSNHLPVLVFICYSFWLPQIVHNNHLPVLVFVCYSFWLPQIVHNVHREVRNPFDLGYLYGISALRLFLPLYFYGCPDNFLTAFPMYESKIDPHFCYVLTAWVGLQYESKIDPHFCYVLTAWVGLQVGILALQQRYGPRFFVPARFLPVKYNYERRINLQQLALLKDGDNAIDCVICMVELDIEARDYMIAPCDHIFHRECLQGWMQVKMECPTCRHVLPEP</sequence>
<evidence type="ECO:0000256" key="6">
    <source>
        <dbReference type="ARBA" id="ARBA00022692"/>
    </source>
</evidence>
<proteinExistence type="predicted"/>
<evidence type="ECO:0000256" key="14">
    <source>
        <dbReference type="PROSITE-ProRule" id="PRU00175"/>
    </source>
</evidence>
<gene>
    <name evidence="18" type="ORF">PHMEG_00011721</name>
</gene>
<dbReference type="Gene3D" id="3.30.40.10">
    <property type="entry name" value="Zinc/RING finger domain, C3HC4 (zinc finger)"/>
    <property type="match status" value="1"/>
</dbReference>
<feature type="region of interest" description="Disordered" evidence="15">
    <location>
        <begin position="15"/>
        <end position="36"/>
    </location>
</feature>
<keyword evidence="12 16" id="KW-1133">Transmembrane helix</keyword>